<evidence type="ECO:0000256" key="1">
    <source>
        <dbReference type="ARBA" id="ARBA00007905"/>
    </source>
</evidence>
<evidence type="ECO:0000256" key="6">
    <source>
        <dbReference type="PIRSR" id="PIRSR000097-3"/>
    </source>
</evidence>
<dbReference type="PRINTS" id="PR00069">
    <property type="entry name" value="ALDKETRDTASE"/>
</dbReference>
<evidence type="ECO:0000313" key="11">
    <source>
        <dbReference type="Proteomes" id="UP001515480"/>
    </source>
</evidence>
<evidence type="ECO:0000256" key="5">
    <source>
        <dbReference type="PIRSR" id="PIRSR000097-2"/>
    </source>
</evidence>
<feature type="active site" description="Proton donor" evidence="4">
    <location>
        <position position="64"/>
    </location>
</feature>
<evidence type="ECO:0000256" key="8">
    <source>
        <dbReference type="SAM" id="SignalP"/>
    </source>
</evidence>
<evidence type="ECO:0000256" key="2">
    <source>
        <dbReference type="ARBA" id="ARBA00022857"/>
    </source>
</evidence>
<accession>A0AB34K8J7</accession>
<dbReference type="InterPro" id="IPR020471">
    <property type="entry name" value="AKR"/>
</dbReference>
<dbReference type="InterPro" id="IPR023210">
    <property type="entry name" value="NADP_OxRdtase_dom"/>
</dbReference>
<evidence type="ECO:0000256" key="3">
    <source>
        <dbReference type="ARBA" id="ARBA00023002"/>
    </source>
</evidence>
<dbReference type="SUPFAM" id="SSF51430">
    <property type="entry name" value="NAD(P)-linked oxidoreductase"/>
    <property type="match status" value="1"/>
</dbReference>
<feature type="signal peptide" evidence="8">
    <location>
        <begin position="1"/>
        <end position="22"/>
    </location>
</feature>
<comment type="similarity">
    <text evidence="1">Belongs to the aldo/keto reductase family.</text>
</comment>
<feature type="site" description="Lowers pKa of active site Tyr" evidence="6">
    <location>
        <position position="89"/>
    </location>
</feature>
<organism evidence="10 11">
    <name type="scientific">Prymnesium parvum</name>
    <name type="common">Toxic golden alga</name>
    <dbReference type="NCBI Taxonomy" id="97485"/>
    <lineage>
        <taxon>Eukaryota</taxon>
        <taxon>Haptista</taxon>
        <taxon>Haptophyta</taxon>
        <taxon>Prymnesiophyceae</taxon>
        <taxon>Prymnesiales</taxon>
        <taxon>Prymnesiaceae</taxon>
        <taxon>Prymnesium</taxon>
    </lineage>
</organism>
<protein>
    <recommendedName>
        <fullName evidence="9">NADP-dependent oxidoreductase domain-containing protein</fullName>
    </recommendedName>
</protein>
<feature type="binding site" evidence="5">
    <location>
        <position position="121"/>
    </location>
    <ligand>
        <name>substrate</name>
    </ligand>
</feature>
<dbReference type="AlphaFoldDB" id="A0AB34K8J7"/>
<feature type="region of interest" description="Disordered" evidence="7">
    <location>
        <begin position="286"/>
        <end position="310"/>
    </location>
</feature>
<evidence type="ECO:0000256" key="4">
    <source>
        <dbReference type="PIRSR" id="PIRSR000097-1"/>
    </source>
</evidence>
<dbReference type="GO" id="GO:0016616">
    <property type="term" value="F:oxidoreductase activity, acting on the CH-OH group of donors, NAD or NADP as acceptor"/>
    <property type="evidence" value="ECO:0007669"/>
    <property type="project" value="UniProtKB-ARBA"/>
</dbReference>
<dbReference type="InterPro" id="IPR036812">
    <property type="entry name" value="NAD(P)_OxRdtase_dom_sf"/>
</dbReference>
<dbReference type="Pfam" id="PF00248">
    <property type="entry name" value="Aldo_ket_red"/>
    <property type="match status" value="1"/>
</dbReference>
<evidence type="ECO:0000259" key="9">
    <source>
        <dbReference type="Pfam" id="PF00248"/>
    </source>
</evidence>
<dbReference type="PANTHER" id="PTHR43827:SF3">
    <property type="entry name" value="NADP-DEPENDENT OXIDOREDUCTASE DOMAIN-CONTAINING PROTEIN"/>
    <property type="match status" value="1"/>
</dbReference>
<dbReference type="PANTHER" id="PTHR43827">
    <property type="entry name" value="2,5-DIKETO-D-GLUCONIC ACID REDUCTASE"/>
    <property type="match status" value="1"/>
</dbReference>
<dbReference type="Gene3D" id="3.20.20.100">
    <property type="entry name" value="NADP-dependent oxidoreductase domain"/>
    <property type="match status" value="1"/>
</dbReference>
<sequence>MLSLLPLASTVAFALNIPTVQIAPGVHLPMAGLGTWQYNDSRAELAVSTALAIGYTHIDTANVYGNAKGIGKALAQSPRPRDSYFITSKVPGGLNASATIAAHQLTLSQLGLKYVDLLLIHFPTTMTASPVGSKAMRQEQWKGMEALHKQGLARSIGVSHFCQRHVEDVLEIATVKVAVNQVQYHVGMGPAGNQANDDRSFDEKMGILYQSFSPLCGPCGTSELINGKLVTSIGAAHNKTGAQVSLKWLVQQGIPVIPKSSVESHLKENIDLFDWELTQSEMDALSAASTPAVAGGDPGPPATSGDCTLP</sequence>
<feature type="chain" id="PRO_5044220133" description="NADP-dependent oxidoreductase domain-containing protein" evidence="8">
    <location>
        <begin position="23"/>
        <end position="310"/>
    </location>
</feature>
<dbReference type="PIRSF" id="PIRSF000097">
    <property type="entry name" value="AKR"/>
    <property type="match status" value="1"/>
</dbReference>
<evidence type="ECO:0000313" key="10">
    <source>
        <dbReference type="EMBL" id="KAL1530601.1"/>
    </source>
</evidence>
<proteinExistence type="inferred from homology"/>
<keyword evidence="11" id="KW-1185">Reference proteome</keyword>
<name>A0AB34K8J7_PRYPA</name>
<keyword evidence="8" id="KW-0732">Signal</keyword>
<gene>
    <name evidence="10" type="ORF">AB1Y20_001501</name>
</gene>
<evidence type="ECO:0000256" key="7">
    <source>
        <dbReference type="SAM" id="MobiDB-lite"/>
    </source>
</evidence>
<reference evidence="10 11" key="1">
    <citation type="journal article" date="2024" name="Science">
        <title>Giant polyketide synthase enzymes in the biosynthesis of giant marine polyether toxins.</title>
        <authorList>
            <person name="Fallon T.R."/>
            <person name="Shende V.V."/>
            <person name="Wierzbicki I.H."/>
            <person name="Pendleton A.L."/>
            <person name="Watervoot N.F."/>
            <person name="Auber R.P."/>
            <person name="Gonzalez D.J."/>
            <person name="Wisecaver J.H."/>
            <person name="Moore B.S."/>
        </authorList>
    </citation>
    <scope>NUCLEOTIDE SEQUENCE [LARGE SCALE GENOMIC DNA]</scope>
    <source>
        <strain evidence="10 11">12B1</strain>
    </source>
</reference>
<keyword evidence="3" id="KW-0560">Oxidoreductase</keyword>
<keyword evidence="2" id="KW-0521">NADP</keyword>
<dbReference type="CDD" id="cd19071">
    <property type="entry name" value="AKR_AKR1-5-like"/>
    <property type="match status" value="1"/>
</dbReference>
<comment type="caution">
    <text evidence="10">The sequence shown here is derived from an EMBL/GenBank/DDBJ whole genome shotgun (WGS) entry which is preliminary data.</text>
</comment>
<dbReference type="Proteomes" id="UP001515480">
    <property type="component" value="Unassembled WGS sequence"/>
</dbReference>
<dbReference type="EMBL" id="JBGBPQ010000001">
    <property type="protein sequence ID" value="KAL1530601.1"/>
    <property type="molecule type" value="Genomic_DNA"/>
</dbReference>
<feature type="domain" description="NADP-dependent oxidoreductase" evidence="9">
    <location>
        <begin position="32"/>
        <end position="288"/>
    </location>
</feature>